<reference evidence="2 3" key="1">
    <citation type="submission" date="2016-08" db="EMBL/GenBank/DDBJ databases">
        <title>Draft genome sequence of allopolyploid Zygosaccharomyces rouxii.</title>
        <authorList>
            <person name="Watanabe J."/>
            <person name="Uehara K."/>
            <person name="Mogi Y."/>
            <person name="Tsukioka Y."/>
        </authorList>
    </citation>
    <scope>NUCLEOTIDE SEQUENCE [LARGE SCALE GENOMIC DNA]</scope>
    <source>
        <strain evidence="2 3">NBRC 110957</strain>
    </source>
</reference>
<feature type="transmembrane region" description="Helical" evidence="1">
    <location>
        <begin position="12"/>
        <end position="31"/>
    </location>
</feature>
<keyword evidence="1" id="KW-1133">Transmembrane helix</keyword>
<keyword evidence="1" id="KW-0812">Transmembrane</keyword>
<feature type="transmembrane region" description="Helical" evidence="1">
    <location>
        <begin position="83"/>
        <end position="101"/>
    </location>
</feature>
<evidence type="ECO:0000256" key="1">
    <source>
        <dbReference type="SAM" id="Phobius"/>
    </source>
</evidence>
<name>A0A1Q3AIR0_ZYGRO</name>
<sequence length="102" mass="11763">MHKDIPRWELRSILRACSVFLIVTIIIKTWIPLGRYYDWTSNIVFSRLTDFLRANPQPLSPSDTARPIAEPQFNVSDANPFDLTRLICFITLCLALAIPFLL</sequence>
<gene>
    <name evidence="2" type="ORF">ZYGR_0AV02330</name>
</gene>
<comment type="caution">
    <text evidence="2">The sequence shown here is derived from an EMBL/GenBank/DDBJ whole genome shotgun (WGS) entry which is preliminary data.</text>
</comment>
<keyword evidence="1" id="KW-0472">Membrane</keyword>
<evidence type="ECO:0000313" key="3">
    <source>
        <dbReference type="Proteomes" id="UP000187013"/>
    </source>
</evidence>
<dbReference type="EMBL" id="BDGX01000048">
    <property type="protein sequence ID" value="GAV55601.1"/>
    <property type="molecule type" value="Genomic_DNA"/>
</dbReference>
<protein>
    <submittedName>
        <fullName evidence="2">Uncharacterized protein</fullName>
    </submittedName>
</protein>
<proteinExistence type="predicted"/>
<organism evidence="2 3">
    <name type="scientific">Zygosaccharomyces rouxii</name>
    <dbReference type="NCBI Taxonomy" id="4956"/>
    <lineage>
        <taxon>Eukaryota</taxon>
        <taxon>Fungi</taxon>
        <taxon>Dikarya</taxon>
        <taxon>Ascomycota</taxon>
        <taxon>Saccharomycotina</taxon>
        <taxon>Saccharomycetes</taxon>
        <taxon>Saccharomycetales</taxon>
        <taxon>Saccharomycetaceae</taxon>
        <taxon>Zygosaccharomyces</taxon>
    </lineage>
</organism>
<evidence type="ECO:0000313" key="2">
    <source>
        <dbReference type="EMBL" id="GAV55601.1"/>
    </source>
</evidence>
<dbReference type="Proteomes" id="UP000187013">
    <property type="component" value="Unassembled WGS sequence"/>
</dbReference>
<dbReference type="AlphaFoldDB" id="A0A1Q3AIR0"/>
<accession>A0A1Q3AIR0</accession>